<dbReference type="STRING" id="355243.SAMN03080615_02690"/>
<dbReference type="SUPFAM" id="SSF54001">
    <property type="entry name" value="Cysteine proteinases"/>
    <property type="match status" value="1"/>
</dbReference>
<evidence type="ECO:0000313" key="4">
    <source>
        <dbReference type="EMBL" id="SEQ76531.1"/>
    </source>
</evidence>
<feature type="domain" description="CEP76/DRC7 peptidase-like" evidence="3">
    <location>
        <begin position="149"/>
        <end position="250"/>
    </location>
</feature>
<keyword evidence="2" id="KW-0963">Cytoplasm</keyword>
<evidence type="ECO:0000259" key="3">
    <source>
        <dbReference type="Pfam" id="PF24656"/>
    </source>
</evidence>
<evidence type="ECO:0000256" key="1">
    <source>
        <dbReference type="ARBA" id="ARBA00004245"/>
    </source>
</evidence>
<organism evidence="4 5">
    <name type="scientific">Amphritea atlantica</name>
    <dbReference type="NCBI Taxonomy" id="355243"/>
    <lineage>
        <taxon>Bacteria</taxon>
        <taxon>Pseudomonadati</taxon>
        <taxon>Pseudomonadota</taxon>
        <taxon>Gammaproteobacteria</taxon>
        <taxon>Oceanospirillales</taxon>
        <taxon>Oceanospirillaceae</taxon>
        <taxon>Amphritea</taxon>
    </lineage>
</organism>
<name>A0A1H9IP45_9GAMM</name>
<dbReference type="OrthoDB" id="5726340at2"/>
<dbReference type="InterPro" id="IPR038765">
    <property type="entry name" value="Papain-like_cys_pep_sf"/>
</dbReference>
<dbReference type="Proteomes" id="UP000198749">
    <property type="component" value="Unassembled WGS sequence"/>
</dbReference>
<dbReference type="Gene3D" id="3.10.620.30">
    <property type="match status" value="1"/>
</dbReference>
<proteinExistence type="predicted"/>
<comment type="subcellular location">
    <subcellularLocation>
        <location evidence="1">Cytoplasm</location>
        <location evidence="1">Cytoskeleton</location>
    </subcellularLocation>
</comment>
<dbReference type="RefSeq" id="WP_091359088.1">
    <property type="nucleotide sequence ID" value="NZ_AP025284.1"/>
</dbReference>
<sequence length="270" mass="30845">MLKRLGQGVLFILVIILTSALQQHQRSPDLIIDEALERLPLPADPNASPGLLRSGSLQLMANGITLNQLDIDKILNKRREKPSIYLFGQADLGAYIMIAPGVDRRYHLVNSYFDGYMPFRVENPVLALYTVAHRKKYQLDHITYPGRPEVWQSSQQAFFAKVGDCEDHAILVADWLIGLGYDARVVVGDYDGEGHAWVVLFAEGQEFLLETTRKRGLNRLKAFPLARLQTKYHPTFMFNNTDFWQNQGSRFTTDYASSDWVKRSHYVADR</sequence>
<evidence type="ECO:0000256" key="2">
    <source>
        <dbReference type="ARBA" id="ARBA00023212"/>
    </source>
</evidence>
<accession>A0A1H9IP45</accession>
<dbReference type="InterPro" id="IPR056290">
    <property type="entry name" value="CEPT76/DRC7_peptidase-like_dom"/>
</dbReference>
<keyword evidence="5" id="KW-1185">Reference proteome</keyword>
<evidence type="ECO:0000313" key="5">
    <source>
        <dbReference type="Proteomes" id="UP000198749"/>
    </source>
</evidence>
<dbReference type="EMBL" id="FOGB01000007">
    <property type="protein sequence ID" value="SEQ76531.1"/>
    <property type="molecule type" value="Genomic_DNA"/>
</dbReference>
<protein>
    <submittedName>
        <fullName evidence="4">Transglutaminase-like superfamily protein</fullName>
    </submittedName>
</protein>
<dbReference type="GO" id="GO:0005856">
    <property type="term" value="C:cytoskeleton"/>
    <property type="evidence" value="ECO:0007669"/>
    <property type="project" value="UniProtKB-SubCell"/>
</dbReference>
<gene>
    <name evidence="4" type="ORF">SAMN03080615_02690</name>
</gene>
<dbReference type="AlphaFoldDB" id="A0A1H9IP45"/>
<reference evidence="5" key="1">
    <citation type="submission" date="2016-10" db="EMBL/GenBank/DDBJ databases">
        <authorList>
            <person name="Varghese N."/>
            <person name="Submissions S."/>
        </authorList>
    </citation>
    <scope>NUCLEOTIDE SEQUENCE [LARGE SCALE GENOMIC DNA]</scope>
    <source>
        <strain evidence="5">DSM 18887</strain>
    </source>
</reference>
<dbReference type="Pfam" id="PF24656">
    <property type="entry name" value="CEPT76_peptidase"/>
    <property type="match status" value="1"/>
</dbReference>
<keyword evidence="2" id="KW-0206">Cytoskeleton</keyword>